<keyword evidence="2" id="KW-0378">Hydrolase</keyword>
<dbReference type="AlphaFoldDB" id="A0A286DKA1"/>
<evidence type="ECO:0000256" key="3">
    <source>
        <dbReference type="SAM" id="MobiDB-lite"/>
    </source>
</evidence>
<dbReference type="Gene3D" id="3.40.50.1820">
    <property type="entry name" value="alpha/beta hydrolase"/>
    <property type="match status" value="1"/>
</dbReference>
<dbReference type="Pfam" id="PF00561">
    <property type="entry name" value="Abhydrolase_1"/>
    <property type="match status" value="1"/>
</dbReference>
<feature type="domain" description="AB hydrolase-1" evidence="4">
    <location>
        <begin position="49"/>
        <end position="284"/>
    </location>
</feature>
<dbReference type="PANTHER" id="PTHR43798:SF27">
    <property type="entry name" value="HYDROLASE ALPHA_BETA HYDROLASE FOLD FAMILY"/>
    <property type="match status" value="1"/>
</dbReference>
<dbReference type="GO" id="GO:0016020">
    <property type="term" value="C:membrane"/>
    <property type="evidence" value="ECO:0007669"/>
    <property type="project" value="TreeGrafter"/>
</dbReference>
<dbReference type="InterPro" id="IPR029058">
    <property type="entry name" value="AB_hydrolase_fold"/>
</dbReference>
<dbReference type="InterPro" id="IPR002410">
    <property type="entry name" value="Peptidase_S33"/>
</dbReference>
<comment type="similarity">
    <text evidence="1">Belongs to the peptidase S33 family.</text>
</comment>
<dbReference type="InterPro" id="IPR000073">
    <property type="entry name" value="AB_hydrolase_1"/>
</dbReference>
<evidence type="ECO:0000313" key="5">
    <source>
        <dbReference type="EMBL" id="SOD59175.1"/>
    </source>
</evidence>
<name>A0A286DKA1_9ACTN</name>
<dbReference type="PRINTS" id="PR00793">
    <property type="entry name" value="PROAMNOPTASE"/>
</dbReference>
<evidence type="ECO:0000256" key="2">
    <source>
        <dbReference type="ARBA" id="ARBA00022801"/>
    </source>
</evidence>
<evidence type="ECO:0000256" key="1">
    <source>
        <dbReference type="ARBA" id="ARBA00010088"/>
    </source>
</evidence>
<dbReference type="PANTHER" id="PTHR43798">
    <property type="entry name" value="MONOACYLGLYCEROL LIPASE"/>
    <property type="match status" value="1"/>
</dbReference>
<gene>
    <name evidence="5" type="ORF">SAMN06297387_101519</name>
</gene>
<reference evidence="5 6" key="1">
    <citation type="submission" date="2017-09" db="EMBL/GenBank/DDBJ databases">
        <authorList>
            <person name="Ehlers B."/>
            <person name="Leendertz F.H."/>
        </authorList>
    </citation>
    <scope>NUCLEOTIDE SEQUENCE [LARGE SCALE GENOMIC DNA]</scope>
    <source>
        <strain evidence="5 6">CGMCC 4.7095</strain>
    </source>
</reference>
<feature type="region of interest" description="Disordered" evidence="3">
    <location>
        <begin position="1"/>
        <end position="25"/>
    </location>
</feature>
<organism evidence="5 6">
    <name type="scientific">Streptomyces zhaozhouensis</name>
    <dbReference type="NCBI Taxonomy" id="1300267"/>
    <lineage>
        <taxon>Bacteria</taxon>
        <taxon>Bacillati</taxon>
        <taxon>Actinomycetota</taxon>
        <taxon>Actinomycetes</taxon>
        <taxon>Kitasatosporales</taxon>
        <taxon>Streptomycetaceae</taxon>
        <taxon>Streptomyces</taxon>
    </lineage>
</organism>
<protein>
    <submittedName>
        <fullName evidence="5">Proline iminopeptidase</fullName>
    </submittedName>
</protein>
<dbReference type="GO" id="GO:0004177">
    <property type="term" value="F:aminopeptidase activity"/>
    <property type="evidence" value="ECO:0007669"/>
    <property type="project" value="UniProtKB-EC"/>
</dbReference>
<dbReference type="InterPro" id="IPR050266">
    <property type="entry name" value="AB_hydrolase_sf"/>
</dbReference>
<dbReference type="EMBL" id="OCNE01000001">
    <property type="protein sequence ID" value="SOD59175.1"/>
    <property type="molecule type" value="Genomic_DNA"/>
</dbReference>
<dbReference type="Proteomes" id="UP000219072">
    <property type="component" value="Unassembled WGS sequence"/>
</dbReference>
<keyword evidence="6" id="KW-1185">Reference proteome</keyword>
<evidence type="ECO:0000313" key="6">
    <source>
        <dbReference type="Proteomes" id="UP000219072"/>
    </source>
</evidence>
<dbReference type="OrthoDB" id="9796770at2"/>
<dbReference type="GO" id="GO:0006508">
    <property type="term" value="P:proteolysis"/>
    <property type="evidence" value="ECO:0007669"/>
    <property type="project" value="InterPro"/>
</dbReference>
<accession>A0A286DKA1</accession>
<proteinExistence type="inferred from homology"/>
<dbReference type="SUPFAM" id="SSF53474">
    <property type="entry name" value="alpha/beta-Hydrolases"/>
    <property type="match status" value="1"/>
</dbReference>
<evidence type="ECO:0000259" key="4">
    <source>
        <dbReference type="Pfam" id="PF00561"/>
    </source>
</evidence>
<sequence>MPRPPSDTPSRPRGRRAPGQTGAVERVTTDDGVRLWTETTGPDRAAARPVLLLHGGPGLWDYLRPVAALLEEDGPVHRFDQRGCGRSDPSDDLRMARAVADIEALRRHFGHARWTVVGHSFGATLALAYAWTHPGRVASLVALNGTGLGDWRTAYRAERDRRATAEERARLGELAALARRSPGEEREFRTLAWCTDHADRARARRWAAEDAAAPHAINWSANRRLAAEADGWTETWVRARLRRITAPAAVVHGAGDPRPAGPPAALARALPRGRFQKLPAAGHHPWRERPDQLRELLRRAVAARADADDW</sequence>